<reference evidence="3 5" key="1">
    <citation type="journal article" date="2016" name="PLoS ONE">
        <title>Sequence Assembly of Yarrowia lipolytica Strain W29/CLIB89 Shows Transposable Element Diversity.</title>
        <authorList>
            <person name="Magnan C."/>
            <person name="Yu J."/>
            <person name="Chang I."/>
            <person name="Jahn E."/>
            <person name="Kanomata Y."/>
            <person name="Wu J."/>
            <person name="Zeller M."/>
            <person name="Oakes M."/>
            <person name="Baldi P."/>
            <person name="Sandmeyer S."/>
        </authorList>
    </citation>
    <scope>NUCLEOTIDE SEQUENCE [LARGE SCALE GENOMIC DNA]</scope>
    <source>
        <strain evidence="3">CLIB89</strain>
        <strain evidence="5">CLIB89(W29)</strain>
    </source>
</reference>
<evidence type="ECO:0000256" key="1">
    <source>
        <dbReference type="SAM" id="Phobius"/>
    </source>
</evidence>
<sequence length="341" mass="38624">MNTVYSEKSAMSLEQQPLLDTTPRKSRIASVWGKLLALVVLLTFVATSYVVVTLSMTKPKYPDLPNFYVVKDMDPKLIPSHKDDTRLILVGDIHGSFKQLKHLLDKADYNKKKDQLFFLGDFISKGKDSEGVVDFAIKHNALCVRGNHEDKLVNAYEKYHHLHHQKTLKTPGGHHITRDAPANILADEDDLAEDFTAEQMKYIASCPAIMRLGDIAETGNLAVAVHAGLMWNVPRLEDQDPDAVMRMRSLLPPRDTVYTEDDDGVPWFEVWNDKIEDRPKKDRMTIFYGHDARQGLQLTKYTRGLDSGCVKGGKLNAMIITQKKNGKFDEELVRVSCKELD</sequence>
<accession>A0A1H6PSX8</accession>
<dbReference type="GO" id="GO:0000298">
    <property type="term" value="F:endopolyphosphatase activity"/>
    <property type="evidence" value="ECO:0007669"/>
    <property type="project" value="TreeGrafter"/>
</dbReference>
<evidence type="ECO:0000313" key="6">
    <source>
        <dbReference type="Proteomes" id="UP000256601"/>
    </source>
</evidence>
<dbReference type="InterPro" id="IPR029052">
    <property type="entry name" value="Metallo-depent_PP-like"/>
</dbReference>
<dbReference type="PANTHER" id="PTHR42850">
    <property type="entry name" value="METALLOPHOSPHOESTERASE"/>
    <property type="match status" value="1"/>
</dbReference>
<evidence type="ECO:0000259" key="2">
    <source>
        <dbReference type="Pfam" id="PF00149"/>
    </source>
</evidence>
<keyword evidence="1" id="KW-1133">Transmembrane helix</keyword>
<name>A0A1H6PSX8_YARLL</name>
<gene>
    <name evidence="4" type="ORF">B0I71DRAFT_128576</name>
    <name evidence="3" type="ORF">YALI1_E41569g</name>
</gene>
<dbReference type="InterPro" id="IPR004843">
    <property type="entry name" value="Calcineurin-like_PHP"/>
</dbReference>
<dbReference type="GO" id="GO:0016791">
    <property type="term" value="F:phosphatase activity"/>
    <property type="evidence" value="ECO:0007669"/>
    <property type="project" value="TreeGrafter"/>
</dbReference>
<dbReference type="KEGG" id="yli:2912146"/>
<evidence type="ECO:0000313" key="5">
    <source>
        <dbReference type="Proteomes" id="UP000182444"/>
    </source>
</evidence>
<dbReference type="AlphaFoldDB" id="A0A1H6PSX8"/>
<dbReference type="OrthoDB" id="10267127at2759"/>
<dbReference type="Gene3D" id="3.60.21.10">
    <property type="match status" value="1"/>
</dbReference>
<dbReference type="Proteomes" id="UP000182444">
    <property type="component" value="Chromosome 1E"/>
</dbReference>
<dbReference type="GeneID" id="2912146"/>
<dbReference type="VEuPathDB" id="FungiDB:YALI1_E41569g"/>
<feature type="transmembrane region" description="Helical" evidence="1">
    <location>
        <begin position="35"/>
        <end position="56"/>
    </location>
</feature>
<organism evidence="3 5">
    <name type="scientific">Yarrowia lipolytica</name>
    <name type="common">Candida lipolytica</name>
    <dbReference type="NCBI Taxonomy" id="4952"/>
    <lineage>
        <taxon>Eukaryota</taxon>
        <taxon>Fungi</taxon>
        <taxon>Dikarya</taxon>
        <taxon>Ascomycota</taxon>
        <taxon>Saccharomycotina</taxon>
        <taxon>Dipodascomycetes</taxon>
        <taxon>Dipodascales</taxon>
        <taxon>Dipodascales incertae sedis</taxon>
        <taxon>Yarrowia</taxon>
    </lineage>
</organism>
<dbReference type="RefSeq" id="XP_504794.1">
    <property type="nucleotide sequence ID" value="XM_504794.1"/>
</dbReference>
<feature type="domain" description="Calcineurin-like phosphoesterase" evidence="2">
    <location>
        <begin position="86"/>
        <end position="163"/>
    </location>
</feature>
<dbReference type="OMA" id="WLDTCPV"/>
<dbReference type="EMBL" id="CP017557">
    <property type="protein sequence ID" value="AOW06412.1"/>
    <property type="molecule type" value="Genomic_DNA"/>
</dbReference>
<dbReference type="CDD" id="cd00144">
    <property type="entry name" value="MPP_PPP_family"/>
    <property type="match status" value="1"/>
</dbReference>
<dbReference type="GO" id="GO:0006798">
    <property type="term" value="P:polyphosphate catabolic process"/>
    <property type="evidence" value="ECO:0007669"/>
    <property type="project" value="TreeGrafter"/>
</dbReference>
<proteinExistence type="predicted"/>
<dbReference type="EMBL" id="KZ858959">
    <property type="protein sequence ID" value="RDW27711.1"/>
    <property type="molecule type" value="Genomic_DNA"/>
</dbReference>
<dbReference type="eggNOG" id="KOG0371">
    <property type="taxonomic scope" value="Eukaryota"/>
</dbReference>
<dbReference type="Proteomes" id="UP000256601">
    <property type="component" value="Unassembled WGS sequence"/>
</dbReference>
<dbReference type="SUPFAM" id="SSF56300">
    <property type="entry name" value="Metallo-dependent phosphatases"/>
    <property type="match status" value="1"/>
</dbReference>
<reference evidence="4 6" key="2">
    <citation type="submission" date="2018-07" db="EMBL/GenBank/DDBJ databases">
        <title>Draft Genome Assemblies for Five Robust Yarrowia lipolytica Strains Exhibiting High Lipid Production and Pentose Sugar Utilization and Sugar Alcohol Secretion from Undetoxified Lignocellulosic Biomass Hydrolysates.</title>
        <authorList>
            <consortium name="DOE Joint Genome Institute"/>
            <person name="Walker C."/>
            <person name="Ryu S."/>
            <person name="Na H."/>
            <person name="Zane M."/>
            <person name="LaButti K."/>
            <person name="Lipzen A."/>
            <person name="Haridas S."/>
            <person name="Barry K."/>
            <person name="Grigoriev I.V."/>
            <person name="Quarterman J."/>
            <person name="Slininger P."/>
            <person name="Dien B."/>
            <person name="Trinh C.T."/>
        </authorList>
    </citation>
    <scope>NUCLEOTIDE SEQUENCE [LARGE SCALE GENOMIC DNA]</scope>
    <source>
        <strain evidence="4 6">YB392</strain>
    </source>
</reference>
<dbReference type="Pfam" id="PF00149">
    <property type="entry name" value="Metallophos"/>
    <property type="match status" value="1"/>
</dbReference>
<evidence type="ECO:0000313" key="4">
    <source>
        <dbReference type="EMBL" id="RDW27711.1"/>
    </source>
</evidence>
<dbReference type="PANTHER" id="PTHR42850:SF4">
    <property type="entry name" value="ZINC-DEPENDENT ENDOPOLYPHOSPHATASE"/>
    <property type="match status" value="1"/>
</dbReference>
<evidence type="ECO:0000313" key="3">
    <source>
        <dbReference type="EMBL" id="AOW06412.1"/>
    </source>
</evidence>
<dbReference type="VEuPathDB" id="FungiDB:YALI0_E34947g"/>
<dbReference type="InterPro" id="IPR050126">
    <property type="entry name" value="Ap4A_hydrolase"/>
</dbReference>
<keyword evidence="1" id="KW-0472">Membrane</keyword>
<protein>
    <submittedName>
        <fullName evidence="4">Metallo-dependent phosphatase-like protein</fullName>
    </submittedName>
</protein>
<keyword evidence="1" id="KW-0812">Transmembrane</keyword>
<dbReference type="GO" id="GO:0005737">
    <property type="term" value="C:cytoplasm"/>
    <property type="evidence" value="ECO:0007669"/>
    <property type="project" value="TreeGrafter"/>
</dbReference>